<dbReference type="SMART" id="SM00388">
    <property type="entry name" value="HisKA"/>
    <property type="match status" value="1"/>
</dbReference>
<dbReference type="SUPFAM" id="SSF55785">
    <property type="entry name" value="PYP-like sensor domain (PAS domain)"/>
    <property type="match status" value="1"/>
</dbReference>
<dbReference type="InterPro" id="IPR036890">
    <property type="entry name" value="HATPase_C_sf"/>
</dbReference>
<keyword evidence="10" id="KW-0067">ATP-binding</keyword>
<keyword evidence="11 14" id="KW-1133">Transmembrane helix</keyword>
<dbReference type="CDD" id="cd10322">
    <property type="entry name" value="SLC5sbd"/>
    <property type="match status" value="1"/>
</dbReference>
<protein>
    <recommendedName>
        <fullName evidence="4">histidine kinase</fullName>
        <ecNumber evidence="4">2.7.13.3</ecNumber>
    </recommendedName>
</protein>
<evidence type="ECO:0000256" key="10">
    <source>
        <dbReference type="ARBA" id="ARBA00022840"/>
    </source>
</evidence>
<feature type="transmembrane region" description="Helical" evidence="14">
    <location>
        <begin position="68"/>
        <end position="93"/>
    </location>
</feature>
<dbReference type="Gene3D" id="3.30.450.20">
    <property type="entry name" value="PAS domain"/>
    <property type="match status" value="1"/>
</dbReference>
<comment type="similarity">
    <text evidence="3">Belongs to the sodium:solute symporter (SSF) (TC 2.A.21) family.</text>
</comment>
<dbReference type="InterPro" id="IPR003661">
    <property type="entry name" value="HisK_dim/P_dom"/>
</dbReference>
<dbReference type="SMART" id="SM00387">
    <property type="entry name" value="HATPase_c"/>
    <property type="match status" value="1"/>
</dbReference>
<dbReference type="GO" id="GO:0005524">
    <property type="term" value="F:ATP binding"/>
    <property type="evidence" value="ECO:0007669"/>
    <property type="project" value="UniProtKB-KW"/>
</dbReference>
<dbReference type="GO" id="GO:0016020">
    <property type="term" value="C:membrane"/>
    <property type="evidence" value="ECO:0007669"/>
    <property type="project" value="UniProtKB-SubCell"/>
</dbReference>
<dbReference type="EMBL" id="FOFO01000030">
    <property type="protein sequence ID" value="SEQ42342.1"/>
    <property type="molecule type" value="Genomic_DNA"/>
</dbReference>
<evidence type="ECO:0000313" key="17">
    <source>
        <dbReference type="Proteomes" id="UP000199496"/>
    </source>
</evidence>
<evidence type="ECO:0000259" key="15">
    <source>
        <dbReference type="PROSITE" id="PS50109"/>
    </source>
</evidence>
<dbReference type="InterPro" id="IPR003594">
    <property type="entry name" value="HATPase_dom"/>
</dbReference>
<organism evidence="16 17">
    <name type="scientific">Ectothiorhodospira magna</name>
    <dbReference type="NCBI Taxonomy" id="867345"/>
    <lineage>
        <taxon>Bacteria</taxon>
        <taxon>Pseudomonadati</taxon>
        <taxon>Pseudomonadota</taxon>
        <taxon>Gammaproteobacteria</taxon>
        <taxon>Chromatiales</taxon>
        <taxon>Ectothiorhodospiraceae</taxon>
        <taxon>Ectothiorhodospira</taxon>
    </lineage>
</organism>
<dbReference type="RefSeq" id="WP_090209032.1">
    <property type="nucleotide sequence ID" value="NZ_FOFO01000030.1"/>
</dbReference>
<keyword evidence="8" id="KW-0547">Nucleotide-binding</keyword>
<keyword evidence="12" id="KW-0902">Two-component regulatory system</keyword>
<evidence type="ECO:0000256" key="5">
    <source>
        <dbReference type="ARBA" id="ARBA00022553"/>
    </source>
</evidence>
<dbReference type="Gene3D" id="1.10.287.130">
    <property type="match status" value="1"/>
</dbReference>
<dbReference type="CDD" id="cd00082">
    <property type="entry name" value="HisKA"/>
    <property type="match status" value="1"/>
</dbReference>
<dbReference type="Proteomes" id="UP000199496">
    <property type="component" value="Unassembled WGS sequence"/>
</dbReference>
<dbReference type="SUPFAM" id="SSF47384">
    <property type="entry name" value="Homodimeric domain of signal transducing histidine kinase"/>
    <property type="match status" value="1"/>
</dbReference>
<dbReference type="OrthoDB" id="9764438at2"/>
<dbReference type="PROSITE" id="PS50283">
    <property type="entry name" value="NA_SOLUT_SYMP_3"/>
    <property type="match status" value="1"/>
</dbReference>
<feature type="transmembrane region" description="Helical" evidence="14">
    <location>
        <begin position="237"/>
        <end position="254"/>
    </location>
</feature>
<evidence type="ECO:0000256" key="1">
    <source>
        <dbReference type="ARBA" id="ARBA00000085"/>
    </source>
</evidence>
<dbReference type="GO" id="GO:0000155">
    <property type="term" value="F:phosphorelay sensor kinase activity"/>
    <property type="evidence" value="ECO:0007669"/>
    <property type="project" value="InterPro"/>
</dbReference>
<evidence type="ECO:0000256" key="8">
    <source>
        <dbReference type="ARBA" id="ARBA00022741"/>
    </source>
</evidence>
<proteinExistence type="inferred from homology"/>
<dbReference type="PROSITE" id="PS50109">
    <property type="entry name" value="HIS_KIN"/>
    <property type="match status" value="1"/>
</dbReference>
<name>A0A1H9FWQ4_9GAMM</name>
<evidence type="ECO:0000256" key="9">
    <source>
        <dbReference type="ARBA" id="ARBA00022777"/>
    </source>
</evidence>
<feature type="transmembrane region" description="Helical" evidence="14">
    <location>
        <begin position="275"/>
        <end position="299"/>
    </location>
</feature>
<feature type="transmembrane region" description="Helical" evidence="14">
    <location>
        <begin position="153"/>
        <end position="171"/>
    </location>
</feature>
<dbReference type="InterPro" id="IPR035965">
    <property type="entry name" value="PAS-like_dom_sf"/>
</dbReference>
<feature type="transmembrane region" description="Helical" evidence="14">
    <location>
        <begin position="373"/>
        <end position="393"/>
    </location>
</feature>
<evidence type="ECO:0000256" key="2">
    <source>
        <dbReference type="ARBA" id="ARBA00004141"/>
    </source>
</evidence>
<dbReference type="GO" id="GO:0022857">
    <property type="term" value="F:transmembrane transporter activity"/>
    <property type="evidence" value="ECO:0007669"/>
    <property type="project" value="InterPro"/>
</dbReference>
<dbReference type="Gene3D" id="1.20.1730.10">
    <property type="entry name" value="Sodium/glucose cotransporter"/>
    <property type="match status" value="1"/>
</dbReference>
<keyword evidence="17" id="KW-1185">Reference proteome</keyword>
<dbReference type="InterPro" id="IPR038377">
    <property type="entry name" value="Na/Glc_symporter_sf"/>
</dbReference>
<dbReference type="Pfam" id="PF02518">
    <property type="entry name" value="HATPase_c"/>
    <property type="match status" value="1"/>
</dbReference>
<keyword evidence="6" id="KW-0808">Transferase</keyword>
<gene>
    <name evidence="16" type="ORF">SAMN05421693_13028</name>
</gene>
<dbReference type="PANTHER" id="PTHR43065:SF10">
    <property type="entry name" value="PEROXIDE STRESS-ACTIVATED HISTIDINE KINASE MAK3"/>
    <property type="match status" value="1"/>
</dbReference>
<evidence type="ECO:0000256" key="14">
    <source>
        <dbReference type="SAM" id="Phobius"/>
    </source>
</evidence>
<sequence length="994" mass="108942">MISEISLLYGVGVAYLAVLFFIAHATEKGWLPDGWVHHPLIYTLSLGVYATSWSFYGSVGFAMTEGYQFLTIYLGVTLAFLLAPLLLAPLLRLVREYQLTSLADLFAFRYRSQWTGVIVTLFMLAGILPYIALQIKAVTESVSVLTRQEPPHLLALGFCATLTLFAILFGARHITPREKHQGLVVAIAFESAVKLLALLAVGGFALFGVFGGFGELNAWLTAHPEALEALYAPVQEGPWMTLMVLAFAAAFLLPRQFHMTFVENMDPRALQMATWAFPLFLLLLNLPIPLILWAGQATALDVAPDYYVLGLPVAADQSWLALFTFIGGISAASAMMIVTTLALAAMCLNHLILPAHYRQQALPRTNLYGWLLWGRRVLILLIIGLGYGFYWLLEFNQGLAQIGLISFVAVAQFLPGILGLLFWPRANRVGFIAGLTGGILVWLLALIVPLIHDSGLPMVDINLMVWMGAGEDNRWAFATFWSLTLNSLLFVAGALLTRPTPEELEAAQNCRREQLTPSRLLGDGEMRSVEQLRANLSQVIGPQTAALEIQRALTDLKLDGSERRPSELRRLRARLERNLSGLMGPLLARMIMDNRLEVPPQTQVALADSLRFVEEQLEHSTGRLKGLAAELDTLRRYHRQVLHELPLGVCSIAPGGDILIWNNTMAAISGMSSSFAVGQTLDGLKDPWDGVLRTFINGDDRHLYKLQLTVDGRQRRLNLHKAAIESAGLGSSVAHGLGGMVVLVEDLTELHNLESEVAHNDRLASIGRLAAGVAHEIGNPLTGIASLAQNLRYEKDPAEVELTASQILEQTRRINDIVQSLITFSHAGEVPRPRPAPVNMRTCVAEAIHLVQLSDSSREIDCLNEVPDNLIARGHAQRLLQVFVNLINNALQASRPGDRIIIRGDYILGSVALQVEDEGSGIPESMLDRIFEPFFTTKPAGEGTGLGLSVVYSIIQDHGGTVYADTPPGGGTCFHIRLPALEEELDSSLAKNAR</sequence>
<keyword evidence="5" id="KW-0597">Phosphoprotein</keyword>
<feature type="transmembrane region" description="Helical" evidence="14">
    <location>
        <begin position="114"/>
        <end position="133"/>
    </location>
</feature>
<evidence type="ECO:0000256" key="6">
    <source>
        <dbReference type="ARBA" id="ARBA00022679"/>
    </source>
</evidence>
<accession>A0A1H9FWQ4</accession>
<feature type="transmembrane region" description="Helical" evidence="14">
    <location>
        <begin position="6"/>
        <end position="23"/>
    </location>
</feature>
<dbReference type="InterPro" id="IPR036097">
    <property type="entry name" value="HisK_dim/P_sf"/>
</dbReference>
<evidence type="ECO:0000256" key="11">
    <source>
        <dbReference type="ARBA" id="ARBA00022989"/>
    </source>
</evidence>
<dbReference type="InterPro" id="IPR001734">
    <property type="entry name" value="Na/solute_symporter"/>
</dbReference>
<dbReference type="AlphaFoldDB" id="A0A1H9FWQ4"/>
<feature type="domain" description="Histidine kinase" evidence="15">
    <location>
        <begin position="772"/>
        <end position="982"/>
    </location>
</feature>
<evidence type="ECO:0000256" key="3">
    <source>
        <dbReference type="ARBA" id="ARBA00006434"/>
    </source>
</evidence>
<feature type="transmembrane region" description="Helical" evidence="14">
    <location>
        <begin position="429"/>
        <end position="451"/>
    </location>
</feature>
<dbReference type="PRINTS" id="PR00344">
    <property type="entry name" value="BCTRLSENSOR"/>
</dbReference>
<dbReference type="SUPFAM" id="SSF55874">
    <property type="entry name" value="ATPase domain of HSP90 chaperone/DNA topoisomerase II/histidine kinase"/>
    <property type="match status" value="1"/>
</dbReference>
<feature type="transmembrane region" description="Helical" evidence="14">
    <location>
        <begin position="183"/>
        <end position="210"/>
    </location>
</feature>
<keyword evidence="7 14" id="KW-0812">Transmembrane</keyword>
<dbReference type="Pfam" id="PF00512">
    <property type="entry name" value="HisKA"/>
    <property type="match status" value="1"/>
</dbReference>
<evidence type="ECO:0000256" key="13">
    <source>
        <dbReference type="ARBA" id="ARBA00023136"/>
    </source>
</evidence>
<dbReference type="STRING" id="867345.SAMN05421693_13028"/>
<feature type="transmembrane region" description="Helical" evidence="14">
    <location>
        <begin position="319"/>
        <end position="352"/>
    </location>
</feature>
<keyword evidence="13 14" id="KW-0472">Membrane</keyword>
<dbReference type="InterPro" id="IPR005467">
    <property type="entry name" value="His_kinase_dom"/>
</dbReference>
<evidence type="ECO:0000256" key="7">
    <source>
        <dbReference type="ARBA" id="ARBA00022692"/>
    </source>
</evidence>
<feature type="transmembrane region" description="Helical" evidence="14">
    <location>
        <begin position="399"/>
        <end position="422"/>
    </location>
</feature>
<dbReference type="InterPro" id="IPR004358">
    <property type="entry name" value="Sig_transdc_His_kin-like_C"/>
</dbReference>
<dbReference type="PANTHER" id="PTHR43065">
    <property type="entry name" value="SENSOR HISTIDINE KINASE"/>
    <property type="match status" value="1"/>
</dbReference>
<feature type="transmembrane region" description="Helical" evidence="14">
    <location>
        <begin position="35"/>
        <end position="56"/>
    </location>
</feature>
<comment type="subcellular location">
    <subcellularLocation>
        <location evidence="2">Membrane</location>
        <topology evidence="2">Multi-pass membrane protein</topology>
    </subcellularLocation>
</comment>
<comment type="catalytic activity">
    <reaction evidence="1">
        <text>ATP + protein L-histidine = ADP + protein N-phospho-L-histidine.</text>
        <dbReference type="EC" id="2.7.13.3"/>
    </reaction>
</comment>
<evidence type="ECO:0000256" key="4">
    <source>
        <dbReference type="ARBA" id="ARBA00012438"/>
    </source>
</evidence>
<keyword evidence="9" id="KW-0418">Kinase</keyword>
<dbReference type="Gene3D" id="3.30.565.10">
    <property type="entry name" value="Histidine kinase-like ATPase, C-terminal domain"/>
    <property type="match status" value="1"/>
</dbReference>
<evidence type="ECO:0000313" key="16">
    <source>
        <dbReference type="EMBL" id="SEQ42342.1"/>
    </source>
</evidence>
<evidence type="ECO:0000256" key="12">
    <source>
        <dbReference type="ARBA" id="ARBA00023012"/>
    </source>
</evidence>
<dbReference type="EC" id="2.7.13.3" evidence="4"/>
<reference evidence="16 17" key="1">
    <citation type="submission" date="2016-10" db="EMBL/GenBank/DDBJ databases">
        <authorList>
            <person name="de Groot N.N."/>
        </authorList>
    </citation>
    <scope>NUCLEOTIDE SEQUENCE [LARGE SCALE GENOMIC DNA]</scope>
    <source>
        <strain evidence="16 17">B7-7</strain>
    </source>
</reference>